<reference evidence="3 4" key="1">
    <citation type="submission" date="2020-10" db="EMBL/GenBank/DDBJ databases">
        <title>Plant Genome Project.</title>
        <authorList>
            <person name="Zhang R.-G."/>
        </authorList>
    </citation>
    <scope>NUCLEOTIDE SEQUENCE [LARGE SCALE GENOMIC DNA]</scope>
    <source>
        <strain evidence="3">FAFU-HL-1</strain>
        <tissue evidence="3">Leaf</tissue>
    </source>
</reference>
<organism evidence="3 4">
    <name type="scientific">Salix dunnii</name>
    <dbReference type="NCBI Taxonomy" id="1413687"/>
    <lineage>
        <taxon>Eukaryota</taxon>
        <taxon>Viridiplantae</taxon>
        <taxon>Streptophyta</taxon>
        <taxon>Embryophyta</taxon>
        <taxon>Tracheophyta</taxon>
        <taxon>Spermatophyta</taxon>
        <taxon>Magnoliopsida</taxon>
        <taxon>eudicotyledons</taxon>
        <taxon>Gunneridae</taxon>
        <taxon>Pentapetalae</taxon>
        <taxon>rosids</taxon>
        <taxon>fabids</taxon>
        <taxon>Malpighiales</taxon>
        <taxon>Salicaceae</taxon>
        <taxon>Saliceae</taxon>
        <taxon>Salix</taxon>
    </lineage>
</organism>
<evidence type="ECO:0000256" key="1">
    <source>
        <dbReference type="SAM" id="Coils"/>
    </source>
</evidence>
<dbReference type="PANTHER" id="PTHR21470">
    <property type="entry name" value="RAB6-INTERACTING PROTEIN GORAB"/>
    <property type="match status" value="1"/>
</dbReference>
<dbReference type="PANTHER" id="PTHR21470:SF3">
    <property type="entry name" value="RAB6-INTERACTING GOLGIN"/>
    <property type="match status" value="1"/>
</dbReference>
<feature type="coiled-coil region" evidence="1">
    <location>
        <begin position="41"/>
        <end position="75"/>
    </location>
</feature>
<evidence type="ECO:0000256" key="2">
    <source>
        <dbReference type="SAM" id="MobiDB-lite"/>
    </source>
</evidence>
<sequence>MRDVGSNIRSSGRPSTEEINEEEEIPRLDMSKFQAREEEIRRRMTGAREKVELQLRRAEQETRRLTHICKELEVLTDPFWDRCYDYIQICSDSSQQKEHREALEYFNEKNKEKPQLGTTLSDSSCSSLSTFSWQLLTESERQRMKRLEELDEIVESKC</sequence>
<evidence type="ECO:0008006" key="5">
    <source>
        <dbReference type="Google" id="ProtNLM"/>
    </source>
</evidence>
<keyword evidence="4" id="KW-1185">Reference proteome</keyword>
<feature type="region of interest" description="Disordered" evidence="2">
    <location>
        <begin position="1"/>
        <end position="30"/>
    </location>
</feature>
<name>A0A835JSH1_9ROSI</name>
<dbReference type="OrthoDB" id="1921288at2759"/>
<dbReference type="EMBL" id="JADGMS010000008">
    <property type="protein sequence ID" value="KAF9676577.1"/>
    <property type="molecule type" value="Genomic_DNA"/>
</dbReference>
<accession>A0A835JSH1</accession>
<dbReference type="Proteomes" id="UP000657918">
    <property type="component" value="Chromosome 8"/>
</dbReference>
<dbReference type="InterPro" id="IPR007033">
    <property type="entry name" value="GORAB"/>
</dbReference>
<keyword evidence="1" id="KW-0175">Coiled coil</keyword>
<evidence type="ECO:0000313" key="4">
    <source>
        <dbReference type="Proteomes" id="UP000657918"/>
    </source>
</evidence>
<proteinExistence type="predicted"/>
<comment type="caution">
    <text evidence="3">The sequence shown here is derived from an EMBL/GenBank/DDBJ whole genome shotgun (WGS) entry which is preliminary data.</text>
</comment>
<dbReference type="AlphaFoldDB" id="A0A835JSH1"/>
<gene>
    <name evidence="3" type="ORF">SADUNF_Sadunf08G0016700</name>
</gene>
<evidence type="ECO:0000313" key="3">
    <source>
        <dbReference type="EMBL" id="KAF9676577.1"/>
    </source>
</evidence>
<protein>
    <recommendedName>
        <fullName evidence="5">RAB6-interacting golgin</fullName>
    </recommendedName>
</protein>
<dbReference type="Pfam" id="PF04949">
    <property type="entry name" value="Transcrip_act"/>
    <property type="match status" value="1"/>
</dbReference>